<keyword evidence="2" id="KW-1185">Reference proteome</keyword>
<proteinExistence type="predicted"/>
<protein>
    <submittedName>
        <fullName evidence="3">Uncharacterized protein</fullName>
    </submittedName>
</protein>
<feature type="signal peptide" evidence="1">
    <location>
        <begin position="1"/>
        <end position="25"/>
    </location>
</feature>
<reference evidence="2" key="1">
    <citation type="submission" date="2014-07" db="EMBL/GenBank/DDBJ databases">
        <authorList>
            <person name="Martin A.A"/>
            <person name="De Silva N."/>
        </authorList>
    </citation>
    <scope>NUCLEOTIDE SEQUENCE</scope>
</reference>
<feature type="chain" id="PRO_5005330301" evidence="1">
    <location>
        <begin position="26"/>
        <end position="100"/>
    </location>
</feature>
<dbReference type="WBParaSite" id="SVE_1787200.1">
    <property type="protein sequence ID" value="SVE_1787200.1"/>
    <property type="gene ID" value="SVE_1787200"/>
</dbReference>
<evidence type="ECO:0000313" key="2">
    <source>
        <dbReference type="Proteomes" id="UP000035680"/>
    </source>
</evidence>
<dbReference type="AlphaFoldDB" id="A0A0K0FZJ3"/>
<dbReference type="Proteomes" id="UP000035680">
    <property type="component" value="Unassembled WGS sequence"/>
</dbReference>
<evidence type="ECO:0000313" key="3">
    <source>
        <dbReference type="WBParaSite" id="SVE_1787200.1"/>
    </source>
</evidence>
<accession>A0A0K0FZJ3</accession>
<sequence length="100" mass="11527">MTFSNHIKQCIYSIFLVLLIELVKSIAPSKSYAIHRNYRRGSGGSNKYSLIRQNLKGGNPRNKFLYSLDERKLGQNLNGVKTHPRNIIISHQRDLRFLIG</sequence>
<name>A0A0K0FZJ3_STRVS</name>
<keyword evidence="1" id="KW-0732">Signal</keyword>
<reference evidence="3" key="2">
    <citation type="submission" date="2015-08" db="UniProtKB">
        <authorList>
            <consortium name="WormBaseParasite"/>
        </authorList>
    </citation>
    <scope>IDENTIFICATION</scope>
</reference>
<organism evidence="2 3">
    <name type="scientific">Strongyloides venezuelensis</name>
    <name type="common">Threadworm</name>
    <dbReference type="NCBI Taxonomy" id="75913"/>
    <lineage>
        <taxon>Eukaryota</taxon>
        <taxon>Metazoa</taxon>
        <taxon>Ecdysozoa</taxon>
        <taxon>Nematoda</taxon>
        <taxon>Chromadorea</taxon>
        <taxon>Rhabditida</taxon>
        <taxon>Tylenchina</taxon>
        <taxon>Panagrolaimomorpha</taxon>
        <taxon>Strongyloidoidea</taxon>
        <taxon>Strongyloididae</taxon>
        <taxon>Strongyloides</taxon>
    </lineage>
</organism>
<evidence type="ECO:0000256" key="1">
    <source>
        <dbReference type="SAM" id="SignalP"/>
    </source>
</evidence>